<evidence type="ECO:0008006" key="3">
    <source>
        <dbReference type="Google" id="ProtNLM"/>
    </source>
</evidence>
<accession>A0ABZ2IAG4</accession>
<evidence type="ECO:0000313" key="2">
    <source>
        <dbReference type="Proteomes" id="UP001363460"/>
    </source>
</evidence>
<dbReference type="EMBL" id="CP146369">
    <property type="protein sequence ID" value="WWT54595.1"/>
    <property type="molecule type" value="Genomic_DNA"/>
</dbReference>
<dbReference type="SUPFAM" id="SSF53756">
    <property type="entry name" value="UDP-Glycosyltransferase/glycogen phosphorylase"/>
    <property type="match status" value="1"/>
</dbReference>
<dbReference type="InterPro" id="IPR043148">
    <property type="entry name" value="TagF_C"/>
</dbReference>
<dbReference type="Gene3D" id="3.40.50.12580">
    <property type="match status" value="1"/>
</dbReference>
<dbReference type="RefSeq" id="WP_338576911.1">
    <property type="nucleotide sequence ID" value="NZ_CP146369.1"/>
</dbReference>
<evidence type="ECO:0000313" key="1">
    <source>
        <dbReference type="EMBL" id="WWT54595.1"/>
    </source>
</evidence>
<gene>
    <name evidence="1" type="ORF">V8J38_15290</name>
</gene>
<organism evidence="1 2">
    <name type="scientific">Brevundimonas olei</name>
    <dbReference type="NCBI Taxonomy" id="657642"/>
    <lineage>
        <taxon>Bacteria</taxon>
        <taxon>Pseudomonadati</taxon>
        <taxon>Pseudomonadota</taxon>
        <taxon>Alphaproteobacteria</taxon>
        <taxon>Caulobacterales</taxon>
        <taxon>Caulobacteraceae</taxon>
        <taxon>Brevundimonas</taxon>
    </lineage>
</organism>
<keyword evidence="2" id="KW-1185">Reference proteome</keyword>
<protein>
    <recommendedName>
        <fullName evidence="3">Capsular biosynthesis protein</fullName>
    </recommendedName>
</protein>
<sequence>MGDTKHRPDKKMQAKASISSEKSTALGLLFSADEAAAKAFLDRCEAEGLTGILVRASYEVRMPAKLAGATVRQPMDYLSPEACDALHEKVLAWQEKLPSVRLGSGVRLADWSAGDNHPAPLWAWIATLTPYVQVTMRAVLLFAAIADQEKPAAFDCLGVSGDAAWLAPLAVKVFEQANIEPRFWGQPPARPARVLPWPRIRTPKIDYRPVRRRASYLRVIAALEAHERQARSLGLGGFKGHAVLIMRGAKGVEWLVSPQTGRPAFLDEYSEGLPEALAQACRDRHWRLTIIYEGPKPVADGYRSLAETHPSFISELAGPTFGGLASQLRVPAREQYEPAVARLIADRAFRKAFVFDGVDMFDQFSDYLARSILNLSVLMTSQSETWEKTFEILKPNLVLGGRLEAKPWINLAASRTGARTVSIKLGIGDEMTPSILARRPDGSHETESQPDALAVWGEHQVEHLRRRAPTYGGDIKALGRTRSDTFVRATNALDHARIREKLGLAPSSPVIVWAATCRTRWGLWPNQTAGSAVLSPDSWETAFKALVKLAVRRDAQIVVRPHPVDDMAFIADQIKRHGKGRAIFSAGRQGTPNIELLSVSDILVSGVSSMFAEAILSNCVAVNLWSPEISLIYETSRFDHYSEISEAVRSAREMEQRIDALLDSPENYAAALERARANLPRYFGGIEGDNASNTAVWALETTPIKAPQETEPAAEALA</sequence>
<name>A0ABZ2IAG4_9CAUL</name>
<dbReference type="Proteomes" id="UP001363460">
    <property type="component" value="Chromosome"/>
</dbReference>
<reference evidence="1 2" key="1">
    <citation type="submission" date="2024-02" db="EMBL/GenBank/DDBJ databases">
        <title>Distribution and functional of Brevundimonas-related endobacteria within Verticillium dahliae.</title>
        <authorList>
            <person name="Zeng H."/>
        </authorList>
    </citation>
    <scope>NUCLEOTIDE SEQUENCE [LARGE SCALE GENOMIC DNA]</scope>
    <source>
        <strain evidence="1 2">TRM 44200</strain>
    </source>
</reference>
<proteinExistence type="predicted"/>